<comment type="caution">
    <text evidence="2">The sequence shown here is derived from an EMBL/GenBank/DDBJ whole genome shotgun (WGS) entry which is preliminary data.</text>
</comment>
<evidence type="ECO:0000313" key="2">
    <source>
        <dbReference type="EMBL" id="MDR6376210.1"/>
    </source>
</evidence>
<evidence type="ECO:0000256" key="1">
    <source>
        <dbReference type="SAM" id="MobiDB-lite"/>
    </source>
</evidence>
<feature type="region of interest" description="Disordered" evidence="1">
    <location>
        <begin position="29"/>
        <end position="59"/>
    </location>
</feature>
<organism evidence="2 3">
    <name type="scientific">Paraburkholderia caledonica</name>
    <dbReference type="NCBI Taxonomy" id="134536"/>
    <lineage>
        <taxon>Bacteria</taxon>
        <taxon>Pseudomonadati</taxon>
        <taxon>Pseudomonadota</taxon>
        <taxon>Betaproteobacteria</taxon>
        <taxon>Burkholderiales</taxon>
        <taxon>Burkholderiaceae</taxon>
        <taxon>Paraburkholderia</taxon>
    </lineage>
</organism>
<keyword evidence="3" id="KW-1185">Reference proteome</keyword>
<protein>
    <submittedName>
        <fullName evidence="2">Uncharacterized protein</fullName>
    </submittedName>
</protein>
<proteinExistence type="predicted"/>
<dbReference type="EMBL" id="JAVDQN010000002">
    <property type="protein sequence ID" value="MDR6376210.1"/>
    <property type="molecule type" value="Genomic_DNA"/>
</dbReference>
<reference evidence="2 3" key="1">
    <citation type="submission" date="2023-07" db="EMBL/GenBank/DDBJ databases">
        <title>Sorghum-associated microbial communities from plants grown in Nebraska, USA.</title>
        <authorList>
            <person name="Schachtman D."/>
        </authorList>
    </citation>
    <scope>NUCLEOTIDE SEQUENCE [LARGE SCALE GENOMIC DNA]</scope>
    <source>
        <strain evidence="2 3">DS1039</strain>
    </source>
</reference>
<name>A0ABU1KZ12_9BURK</name>
<dbReference type="Proteomes" id="UP001185254">
    <property type="component" value="Unassembled WGS sequence"/>
</dbReference>
<evidence type="ECO:0000313" key="3">
    <source>
        <dbReference type="Proteomes" id="UP001185254"/>
    </source>
</evidence>
<gene>
    <name evidence="2" type="ORF">J2776_002910</name>
</gene>
<feature type="compositionally biased region" description="Basic and acidic residues" evidence="1">
    <location>
        <begin position="48"/>
        <end position="59"/>
    </location>
</feature>
<accession>A0ABU1KZ12</accession>
<sequence length="59" mass="6391">MDLSAARRRPISSSPSTWIVGQVACGNRLSKSDGASNRAGYVSGYKNTDNHREESHVGR</sequence>